<feature type="compositionally biased region" description="Basic and acidic residues" evidence="1">
    <location>
        <begin position="193"/>
        <end position="203"/>
    </location>
</feature>
<feature type="region of interest" description="Disordered" evidence="1">
    <location>
        <begin position="158"/>
        <end position="203"/>
    </location>
</feature>
<feature type="compositionally biased region" description="Low complexity" evidence="1">
    <location>
        <begin position="1"/>
        <end position="18"/>
    </location>
</feature>
<evidence type="ECO:0000313" key="3">
    <source>
        <dbReference type="EMBL" id="AAV44122.1"/>
    </source>
</evidence>
<feature type="compositionally biased region" description="Basic and acidic residues" evidence="1">
    <location>
        <begin position="166"/>
        <end position="177"/>
    </location>
</feature>
<feature type="region of interest" description="Disordered" evidence="1">
    <location>
        <begin position="1"/>
        <end position="122"/>
    </location>
</feature>
<gene>
    <name evidence="2" type="ORF">OSJNBb0006B22.4</name>
    <name evidence="3" type="ORF">OSJNBb0059K16.11</name>
</gene>
<reference evidence="4" key="4">
    <citation type="journal article" date="2008" name="Nucleic Acids Res.">
        <title>The rice annotation project database (RAP-DB): 2008 update.</title>
        <authorList>
            <consortium name="The rice annotation project (RAP)"/>
        </authorList>
    </citation>
    <scope>GENOME REANNOTATION</scope>
    <source>
        <strain evidence="4">cv. Nipponbare</strain>
    </source>
</reference>
<dbReference type="EMBL" id="AC136224">
    <property type="protein sequence ID" value="AAV44082.1"/>
    <property type="molecule type" value="Genomic_DNA"/>
</dbReference>
<reference evidence="2" key="1">
    <citation type="submission" date="2004-11" db="EMBL/GenBank/DDBJ databases">
        <title>Oryza sativa BAC OSJNBb0006B22 genomic sequence.</title>
        <authorList>
            <person name="Chow T.-Y."/>
            <person name="Hsing Y.-I.C."/>
            <person name="Chen C.-S."/>
            <person name="Chen H.-H."/>
            <person name="Liu S.-M."/>
            <person name="Chao Y.-T."/>
            <person name="Chang S.-J."/>
            <person name="Chen H.-C."/>
            <person name="Chen S.-K."/>
            <person name="Chen T.-R."/>
            <person name="Chen Y.-L."/>
            <person name="Cheng C.-H."/>
            <person name="Chung C.-I."/>
            <person name="Han S.-Y."/>
            <person name="Hsiao S.-H."/>
            <person name="Hsiung J.-N."/>
            <person name="Hsu C.-H."/>
            <person name="Huang J.-J."/>
            <person name="Kau P.-I."/>
            <person name="Lee M.-C."/>
            <person name="Leu H.-L."/>
            <person name="Li Y.-F."/>
            <person name="Lin S.-J."/>
            <person name="Lin Y.-C."/>
            <person name="Wu S.-W."/>
            <person name="Yu C.-Y."/>
            <person name="Yu S.-W."/>
            <person name="Wu H.-P."/>
            <person name="Shaw J.-F."/>
            <person name="Yu Y."/>
            <person name="Rambo T."/>
            <person name="Currie J."/>
            <person name="Collura K."/>
            <person name="Soderlund C."/>
            <person name="Wing R."/>
        </authorList>
    </citation>
    <scope>NUCLEOTIDE SEQUENCE</scope>
</reference>
<dbReference type="Proteomes" id="UP000000763">
    <property type="component" value="Chromosome 5"/>
</dbReference>
<feature type="compositionally biased region" description="Basic residues" evidence="1">
    <location>
        <begin position="91"/>
        <end position="101"/>
    </location>
</feature>
<evidence type="ECO:0000256" key="1">
    <source>
        <dbReference type="SAM" id="MobiDB-lite"/>
    </source>
</evidence>
<feature type="compositionally biased region" description="Basic and acidic residues" evidence="1">
    <location>
        <begin position="41"/>
        <end position="64"/>
    </location>
</feature>
<dbReference type="EMBL" id="AC134344">
    <property type="protein sequence ID" value="AAV44122.1"/>
    <property type="molecule type" value="Genomic_DNA"/>
</dbReference>
<protein>
    <submittedName>
        <fullName evidence="2">Uncharacterized protein</fullName>
    </submittedName>
</protein>
<reference evidence="3" key="2">
    <citation type="submission" date="2004-11" db="EMBL/GenBank/DDBJ databases">
        <title>Oryza sativa BAC OSJNBb0059K16 genomic sequence.</title>
        <authorList>
            <person name="Chow T.-Y."/>
            <person name="Hsing Y.-I.C."/>
            <person name="Chen C.-S."/>
            <person name="Chen H.-H."/>
            <person name="Liu S.-M."/>
            <person name="Chao Y.-T."/>
            <person name="Chang S.-J."/>
            <person name="Chen H.-C."/>
            <person name="Chen S.-K."/>
            <person name="Chen T.-R."/>
            <person name="Chen Y.-L."/>
            <person name="Cheng C.-H."/>
            <person name="Chung C.-I."/>
            <person name="Han S.-Y."/>
            <person name="Hsiao S.-H."/>
            <person name="Hsiung J.-N."/>
            <person name="Hsu C.-H."/>
            <person name="Huang J.-J."/>
            <person name="Kau P.-I."/>
            <person name="Lee M.-C."/>
            <person name="Leu H.-L."/>
            <person name="Li Y.-F."/>
            <person name="Lin S.-J."/>
            <person name="Lin Y.-C."/>
            <person name="Wu S.-W."/>
            <person name="Yu C.-Y."/>
            <person name="Yu S.-W."/>
            <person name="Wu H.-P."/>
            <person name="Shaw J.-F."/>
            <person name="Yu Y."/>
            <person name="Rambo T."/>
            <person name="Currie J."/>
            <person name="Collura K."/>
            <person name="Soderlund C."/>
            <person name="Wing R."/>
        </authorList>
    </citation>
    <scope>NUCLEOTIDE SEQUENCE</scope>
</reference>
<reference evidence="4" key="3">
    <citation type="journal article" date="2005" name="Nature">
        <title>The map-based sequence of the rice genome.</title>
        <authorList>
            <consortium name="International rice genome sequencing project (IRGSP)"/>
            <person name="Matsumoto T."/>
            <person name="Wu J."/>
            <person name="Kanamori H."/>
            <person name="Katayose Y."/>
            <person name="Fujisawa M."/>
            <person name="Namiki N."/>
            <person name="Mizuno H."/>
            <person name="Yamamoto K."/>
            <person name="Antonio B.A."/>
            <person name="Baba T."/>
            <person name="Sakata K."/>
            <person name="Nagamura Y."/>
            <person name="Aoki H."/>
            <person name="Arikawa K."/>
            <person name="Arita K."/>
            <person name="Bito T."/>
            <person name="Chiden Y."/>
            <person name="Fujitsuka N."/>
            <person name="Fukunaka R."/>
            <person name="Hamada M."/>
            <person name="Harada C."/>
            <person name="Hayashi A."/>
            <person name="Hijishita S."/>
            <person name="Honda M."/>
            <person name="Hosokawa S."/>
            <person name="Ichikawa Y."/>
            <person name="Idonuma A."/>
            <person name="Iijima M."/>
            <person name="Ikeda M."/>
            <person name="Ikeno M."/>
            <person name="Ito K."/>
            <person name="Ito S."/>
            <person name="Ito T."/>
            <person name="Ito Y."/>
            <person name="Ito Y."/>
            <person name="Iwabuchi A."/>
            <person name="Kamiya K."/>
            <person name="Karasawa W."/>
            <person name="Kurita K."/>
            <person name="Katagiri S."/>
            <person name="Kikuta A."/>
            <person name="Kobayashi H."/>
            <person name="Kobayashi N."/>
            <person name="Machita K."/>
            <person name="Maehara T."/>
            <person name="Masukawa M."/>
            <person name="Mizubayashi T."/>
            <person name="Mukai Y."/>
            <person name="Nagasaki H."/>
            <person name="Nagata Y."/>
            <person name="Naito S."/>
            <person name="Nakashima M."/>
            <person name="Nakama Y."/>
            <person name="Nakamichi Y."/>
            <person name="Nakamura M."/>
            <person name="Meguro A."/>
            <person name="Negishi M."/>
            <person name="Ohta I."/>
            <person name="Ohta T."/>
            <person name="Okamoto M."/>
            <person name="Ono N."/>
            <person name="Saji S."/>
            <person name="Sakaguchi M."/>
            <person name="Sakai K."/>
            <person name="Shibata M."/>
            <person name="Shimokawa T."/>
            <person name="Song J."/>
            <person name="Takazaki Y."/>
            <person name="Terasawa K."/>
            <person name="Tsugane M."/>
            <person name="Tsuji K."/>
            <person name="Ueda S."/>
            <person name="Waki K."/>
            <person name="Yamagata H."/>
            <person name="Yamamoto M."/>
            <person name="Yamamoto S."/>
            <person name="Yamane H."/>
            <person name="Yoshiki S."/>
            <person name="Yoshihara R."/>
            <person name="Yukawa K."/>
            <person name="Zhong H."/>
            <person name="Yano M."/>
            <person name="Yuan Q."/>
            <person name="Ouyang S."/>
            <person name="Liu J."/>
            <person name="Jones K.M."/>
            <person name="Gansberger K."/>
            <person name="Moffat K."/>
            <person name="Hill J."/>
            <person name="Bera J."/>
            <person name="Fadrosh D."/>
            <person name="Jin S."/>
            <person name="Johri S."/>
            <person name="Kim M."/>
            <person name="Overton L."/>
            <person name="Reardon M."/>
            <person name="Tsitrin T."/>
            <person name="Vuong H."/>
            <person name="Weaver B."/>
            <person name="Ciecko A."/>
            <person name="Tallon L."/>
            <person name="Jackson J."/>
            <person name="Pai G."/>
            <person name="Aken S.V."/>
            <person name="Utterback T."/>
            <person name="Reidmuller S."/>
            <person name="Feldblyum T."/>
            <person name="Hsiao J."/>
            <person name="Zismann V."/>
            <person name="Iobst S."/>
            <person name="de Vazeille A.R."/>
            <person name="Buell C.R."/>
            <person name="Ying K."/>
            <person name="Li Y."/>
            <person name="Lu T."/>
            <person name="Huang Y."/>
            <person name="Zhao Q."/>
            <person name="Feng Q."/>
            <person name="Zhang L."/>
            <person name="Zhu J."/>
            <person name="Weng Q."/>
            <person name="Mu J."/>
            <person name="Lu Y."/>
            <person name="Fan D."/>
            <person name="Liu Y."/>
            <person name="Guan J."/>
            <person name="Zhang Y."/>
            <person name="Yu S."/>
            <person name="Liu X."/>
            <person name="Zhang Y."/>
            <person name="Hong G."/>
            <person name="Han B."/>
            <person name="Choisne N."/>
            <person name="Demange N."/>
            <person name="Orjeda G."/>
            <person name="Samain S."/>
            <person name="Cattolico L."/>
            <person name="Pelletier E."/>
            <person name="Couloux A."/>
            <person name="Segurens B."/>
            <person name="Wincker P."/>
            <person name="D'Hont A."/>
            <person name="Scarpelli C."/>
            <person name="Weissenbach J."/>
            <person name="Salanoubat M."/>
            <person name="Quetier F."/>
            <person name="Yu Y."/>
            <person name="Kim H.R."/>
            <person name="Rambo T."/>
            <person name="Currie J."/>
            <person name="Collura K."/>
            <person name="Luo M."/>
            <person name="Yang T."/>
            <person name="Ammiraju J.S.S."/>
            <person name="Engler F."/>
            <person name="Soderlund C."/>
            <person name="Wing R.A."/>
            <person name="Palmer L.E."/>
            <person name="de la Bastide M."/>
            <person name="Spiegel L."/>
            <person name="Nascimento L."/>
            <person name="Zutavern T."/>
            <person name="O'Shaughnessy A."/>
            <person name="Dike S."/>
            <person name="Dedhia N."/>
            <person name="Preston R."/>
            <person name="Balija V."/>
            <person name="McCombie W.R."/>
            <person name="Chow T."/>
            <person name="Chen H."/>
            <person name="Chung M."/>
            <person name="Chen C."/>
            <person name="Shaw J."/>
            <person name="Wu H."/>
            <person name="Hsiao K."/>
            <person name="Chao Y."/>
            <person name="Chu M."/>
            <person name="Cheng C."/>
            <person name="Hour A."/>
            <person name="Lee P."/>
            <person name="Lin S."/>
            <person name="Lin Y."/>
            <person name="Liou J."/>
            <person name="Liu S."/>
            <person name="Hsing Y."/>
            <person name="Raghuvanshi S."/>
            <person name="Mohanty A."/>
            <person name="Bharti A.K."/>
            <person name="Gaur A."/>
            <person name="Gupta V."/>
            <person name="Kumar D."/>
            <person name="Ravi V."/>
            <person name="Vij S."/>
            <person name="Kapur A."/>
            <person name="Khurana P."/>
            <person name="Khurana P."/>
            <person name="Khurana J.P."/>
            <person name="Tyagi A.K."/>
            <person name="Gaikwad K."/>
            <person name="Singh A."/>
            <person name="Dalal V."/>
            <person name="Srivastava S."/>
            <person name="Dixit A."/>
            <person name="Pal A.K."/>
            <person name="Ghazi I.A."/>
            <person name="Yadav M."/>
            <person name="Pandit A."/>
            <person name="Bhargava A."/>
            <person name="Sureshbabu K."/>
            <person name="Batra K."/>
            <person name="Sharma T.R."/>
            <person name="Mohapatra T."/>
            <person name="Singh N.K."/>
            <person name="Messing J."/>
            <person name="Nelson A.B."/>
            <person name="Fuks G."/>
            <person name="Kavchok S."/>
            <person name="Keizer G."/>
            <person name="Linton E."/>
            <person name="Llaca V."/>
            <person name="Song R."/>
            <person name="Tanyolac B."/>
            <person name="Young S."/>
            <person name="Ho-Il K."/>
            <person name="Hahn J.H."/>
            <person name="Sangsakoo G."/>
            <person name="Vanavichit A."/>
            <person name="de Mattos Luiz.A.T."/>
            <person name="Zimmer P.D."/>
            <person name="Malone G."/>
            <person name="Dellagostin O."/>
            <person name="de Oliveira A.C."/>
            <person name="Bevan M."/>
            <person name="Bancroft I."/>
            <person name="Minx P."/>
            <person name="Cordum H."/>
            <person name="Wilson R."/>
            <person name="Cheng Z."/>
            <person name="Jin W."/>
            <person name="Jiang J."/>
            <person name="Leong S.A."/>
            <person name="Iwama H."/>
            <person name="Gojobori T."/>
            <person name="Itoh T."/>
            <person name="Niimura Y."/>
            <person name="Fujii Y."/>
            <person name="Habara T."/>
            <person name="Sakai H."/>
            <person name="Sato Y."/>
            <person name="Wilson G."/>
            <person name="Kumar K."/>
            <person name="McCouch S."/>
            <person name="Juretic N."/>
            <person name="Hoen D."/>
            <person name="Wright S."/>
            <person name="Bruskiewich R."/>
            <person name="Bureau T."/>
            <person name="Miyao A."/>
            <person name="Hirochika H."/>
            <person name="Nishikawa T."/>
            <person name="Kadowaki K."/>
            <person name="Sugiura M."/>
            <person name="Burr B."/>
            <person name="Sasaki T."/>
        </authorList>
    </citation>
    <scope>NUCLEOTIDE SEQUENCE [LARGE SCALE GENOMIC DNA]</scope>
    <source>
        <strain evidence="4">cv. Nipponbare</strain>
    </source>
</reference>
<dbReference type="AlphaFoldDB" id="Q5W6F8"/>
<evidence type="ECO:0000313" key="4">
    <source>
        <dbReference type="Proteomes" id="UP000000763"/>
    </source>
</evidence>
<proteinExistence type="predicted"/>
<organism evidence="2 4">
    <name type="scientific">Oryza sativa subsp. japonica</name>
    <name type="common">Rice</name>
    <dbReference type="NCBI Taxonomy" id="39947"/>
    <lineage>
        <taxon>Eukaryota</taxon>
        <taxon>Viridiplantae</taxon>
        <taxon>Streptophyta</taxon>
        <taxon>Embryophyta</taxon>
        <taxon>Tracheophyta</taxon>
        <taxon>Spermatophyta</taxon>
        <taxon>Magnoliopsida</taxon>
        <taxon>Liliopsida</taxon>
        <taxon>Poales</taxon>
        <taxon>Poaceae</taxon>
        <taxon>BOP clade</taxon>
        <taxon>Oryzoideae</taxon>
        <taxon>Oryzeae</taxon>
        <taxon>Oryzinae</taxon>
        <taxon>Oryza</taxon>
        <taxon>Oryza sativa</taxon>
    </lineage>
</organism>
<name>Q5W6F8_ORYSJ</name>
<accession>Q5W6F8</accession>
<evidence type="ECO:0000313" key="2">
    <source>
        <dbReference type="EMBL" id="AAV44082.1"/>
    </source>
</evidence>
<sequence>MSLSALPRPRGGAAAGAEGRSGSGGKPQAAEVVGGGGRRHINADGGHRCWRNKTDGERRRRELVPLHPGEGAGPAEVETGSVPIGGMVWGGRRRRGGRRSRGGGGRRAQVDGRPVEGAEASAPLARWQRCGGEVEDTVAGGRAARQWRRWAGGLLQVPSEAARQSGLREQDRRRKDDEQELVPRPPRTAPSHPTERTEERGER</sequence>